<dbReference type="AlphaFoldDB" id="A0A0F9BMH6"/>
<gene>
    <name evidence="1" type="ORF">LCGC14_2429550</name>
</gene>
<sequence length="62" mass="6977">MTAKVVLDLVLFFLGGLVKNTPSGVDDELLDYVRAAYVNIKKANELPVTKSRLESWEVKVPW</sequence>
<comment type="caution">
    <text evidence="1">The sequence shown here is derived from an EMBL/GenBank/DDBJ whole genome shotgun (WGS) entry which is preliminary data.</text>
</comment>
<name>A0A0F9BMH6_9ZZZZ</name>
<accession>A0A0F9BMH6</accession>
<organism evidence="1">
    <name type="scientific">marine sediment metagenome</name>
    <dbReference type="NCBI Taxonomy" id="412755"/>
    <lineage>
        <taxon>unclassified sequences</taxon>
        <taxon>metagenomes</taxon>
        <taxon>ecological metagenomes</taxon>
    </lineage>
</organism>
<proteinExistence type="predicted"/>
<protein>
    <submittedName>
        <fullName evidence="1">Uncharacterized protein</fullName>
    </submittedName>
</protein>
<reference evidence="1" key="1">
    <citation type="journal article" date="2015" name="Nature">
        <title>Complex archaea that bridge the gap between prokaryotes and eukaryotes.</title>
        <authorList>
            <person name="Spang A."/>
            <person name="Saw J.H."/>
            <person name="Jorgensen S.L."/>
            <person name="Zaremba-Niedzwiedzka K."/>
            <person name="Martijn J."/>
            <person name="Lind A.E."/>
            <person name="van Eijk R."/>
            <person name="Schleper C."/>
            <person name="Guy L."/>
            <person name="Ettema T.J."/>
        </authorList>
    </citation>
    <scope>NUCLEOTIDE SEQUENCE</scope>
</reference>
<evidence type="ECO:0000313" key="1">
    <source>
        <dbReference type="EMBL" id="KKL23025.1"/>
    </source>
</evidence>
<dbReference type="EMBL" id="LAZR01037128">
    <property type="protein sequence ID" value="KKL23025.1"/>
    <property type="molecule type" value="Genomic_DNA"/>
</dbReference>